<evidence type="ECO:0000313" key="4">
    <source>
        <dbReference type="EMBL" id="QIU93392.1"/>
    </source>
</evidence>
<dbReference type="InterPro" id="IPR003646">
    <property type="entry name" value="SH3-like_bac-type"/>
</dbReference>
<name>A0A6H0KJ03_9BACE</name>
<keyword evidence="5" id="KW-1185">Reference proteome</keyword>
<feature type="compositionally biased region" description="Polar residues" evidence="1">
    <location>
        <begin position="291"/>
        <end position="303"/>
    </location>
</feature>
<sequence>MEDTKVNLQDKSTSSLVEMIGSVILLICLFLPWVTVQLGGRNTFGVSFGTSYSFFDGISQLNTFGNYMPGTNYLAFLYLVPILCIANPIVQYFKRLPWLSYYTAWIPVLVGMILLYGSLEETGKLGNLGGLNIGAGAVLSLIVGLVMQFSAWTAIGVHYKEHQTYFLTVVIWFVVSIGVAFVLGGSVDTDLWLRHPEGCIAWGLFASVGLSHFFFLLYGGIVMAVSPGESKLQSSQPRTTSSEAEEYLNKVRERTDEELKAILQHKEDYNERLVRAAKRVVIERASAPSPAEQSIRPSESAAASITPAVEAEDDKYKAYQPSATVSGTIREKKDDYPPASAKAEDDSFAVFKKEWKQENPRITSPATTATTHEETIPLAAHSSNNNKVVLCSILAGVLIAVGGALAYFLWYVPYTKDRDAPRTYVLANNVFLRSSRMAGVEYNVLGKIPYGTEVITYNKLGDWAEVKVDGQEGVMATPYLLDSLSFALLNGVWGNNEAKECVESSKCRLAILDYLKSNYLQSGPNGWQLYTRFANQKPNTVFYPRLYDKYSKYTDFVFIISNNETGNRVLVCYSFDDVTEKPKFRFSVGVPQTGYIKNIVTRYKNIRVIFDDNKYINIYPDDDEEEQLLGSNSIIDSRCSRAYWLA</sequence>
<dbReference type="EMBL" id="CP050831">
    <property type="protein sequence ID" value="QIU93392.1"/>
    <property type="molecule type" value="Genomic_DNA"/>
</dbReference>
<feature type="transmembrane region" description="Helical" evidence="2">
    <location>
        <begin position="388"/>
        <end position="412"/>
    </location>
</feature>
<evidence type="ECO:0000313" key="5">
    <source>
        <dbReference type="Proteomes" id="UP000501780"/>
    </source>
</evidence>
<feature type="region of interest" description="Disordered" evidence="1">
    <location>
        <begin position="286"/>
        <end position="308"/>
    </location>
</feature>
<protein>
    <recommendedName>
        <fullName evidence="3">SH3b domain-containing protein</fullName>
    </recommendedName>
</protein>
<dbReference type="RefSeq" id="WP_167960495.1">
    <property type="nucleotide sequence ID" value="NZ_CP050831.1"/>
</dbReference>
<dbReference type="Proteomes" id="UP000501780">
    <property type="component" value="Chromosome"/>
</dbReference>
<organism evidence="4 5">
    <name type="scientific">Bacteroides faecium</name>
    <dbReference type="NCBI Taxonomy" id="2715212"/>
    <lineage>
        <taxon>Bacteria</taxon>
        <taxon>Pseudomonadati</taxon>
        <taxon>Bacteroidota</taxon>
        <taxon>Bacteroidia</taxon>
        <taxon>Bacteroidales</taxon>
        <taxon>Bacteroidaceae</taxon>
        <taxon>Bacteroides</taxon>
    </lineage>
</organism>
<dbReference type="AlphaFoldDB" id="A0A6H0KJ03"/>
<keyword evidence="2" id="KW-1133">Transmembrane helix</keyword>
<evidence type="ECO:0000259" key="3">
    <source>
        <dbReference type="SMART" id="SM00287"/>
    </source>
</evidence>
<feature type="transmembrane region" description="Helical" evidence="2">
    <location>
        <begin position="102"/>
        <end position="119"/>
    </location>
</feature>
<feature type="transmembrane region" description="Helical" evidence="2">
    <location>
        <begin position="204"/>
        <end position="225"/>
    </location>
</feature>
<feature type="transmembrane region" description="Helical" evidence="2">
    <location>
        <begin position="16"/>
        <end position="34"/>
    </location>
</feature>
<feature type="transmembrane region" description="Helical" evidence="2">
    <location>
        <begin position="73"/>
        <end position="90"/>
    </location>
</feature>
<dbReference type="KEGG" id="bfc:BacF7301_04145"/>
<gene>
    <name evidence="4" type="ORF">BacF7301_04145</name>
</gene>
<dbReference type="SMART" id="SM00287">
    <property type="entry name" value="SH3b"/>
    <property type="match status" value="1"/>
</dbReference>
<evidence type="ECO:0000256" key="2">
    <source>
        <dbReference type="SAM" id="Phobius"/>
    </source>
</evidence>
<feature type="domain" description="SH3b" evidence="3">
    <location>
        <begin position="421"/>
        <end position="484"/>
    </location>
</feature>
<feature type="transmembrane region" description="Helical" evidence="2">
    <location>
        <begin position="131"/>
        <end position="152"/>
    </location>
</feature>
<evidence type="ECO:0000256" key="1">
    <source>
        <dbReference type="SAM" id="MobiDB-lite"/>
    </source>
</evidence>
<keyword evidence="2" id="KW-0812">Transmembrane</keyword>
<dbReference type="Gene3D" id="2.30.30.40">
    <property type="entry name" value="SH3 Domains"/>
    <property type="match status" value="1"/>
</dbReference>
<reference evidence="4 5" key="1">
    <citation type="submission" date="2020-03" db="EMBL/GenBank/DDBJ databases">
        <title>Genomic analysis of Bacteroides faecium CBA7301.</title>
        <authorList>
            <person name="Kim J."/>
            <person name="Roh S.W."/>
        </authorList>
    </citation>
    <scope>NUCLEOTIDE SEQUENCE [LARGE SCALE GENOMIC DNA]</scope>
    <source>
        <strain evidence="4 5">CBA7301</strain>
    </source>
</reference>
<keyword evidence="2" id="KW-0472">Membrane</keyword>
<proteinExistence type="predicted"/>
<feature type="transmembrane region" description="Helical" evidence="2">
    <location>
        <begin position="164"/>
        <end position="184"/>
    </location>
</feature>
<accession>A0A6H0KJ03</accession>